<dbReference type="GO" id="GO:0005227">
    <property type="term" value="F:calcium-activated cation channel activity"/>
    <property type="evidence" value="ECO:0007669"/>
    <property type="project" value="InterPro"/>
</dbReference>
<feature type="transmembrane region" description="Helical" evidence="8">
    <location>
        <begin position="822"/>
        <end position="841"/>
    </location>
</feature>
<feature type="region of interest" description="Disordered" evidence="7">
    <location>
        <begin position="1283"/>
        <end position="1316"/>
    </location>
</feature>
<dbReference type="STRING" id="5364.A0A5C3N7W7"/>
<dbReference type="InterPro" id="IPR045122">
    <property type="entry name" value="Csc1-like"/>
</dbReference>
<feature type="compositionally biased region" description="Low complexity" evidence="7">
    <location>
        <begin position="892"/>
        <end position="902"/>
    </location>
</feature>
<feature type="compositionally biased region" description="Basic and acidic residues" evidence="7">
    <location>
        <begin position="906"/>
        <end position="916"/>
    </location>
</feature>
<dbReference type="GO" id="GO:0005886">
    <property type="term" value="C:plasma membrane"/>
    <property type="evidence" value="ECO:0007669"/>
    <property type="project" value="TreeGrafter"/>
</dbReference>
<comment type="similarity">
    <text evidence="2">Belongs to the CSC1 (TC 1.A.17) family.</text>
</comment>
<feature type="transmembrane region" description="Helical" evidence="8">
    <location>
        <begin position="615"/>
        <end position="639"/>
    </location>
</feature>
<keyword evidence="4 8" id="KW-0812">Transmembrane</keyword>
<organism evidence="12 13">
    <name type="scientific">Heliocybe sulcata</name>
    <dbReference type="NCBI Taxonomy" id="5364"/>
    <lineage>
        <taxon>Eukaryota</taxon>
        <taxon>Fungi</taxon>
        <taxon>Dikarya</taxon>
        <taxon>Basidiomycota</taxon>
        <taxon>Agaricomycotina</taxon>
        <taxon>Agaricomycetes</taxon>
        <taxon>Gloeophyllales</taxon>
        <taxon>Gloeophyllaceae</taxon>
        <taxon>Heliocybe</taxon>
    </lineage>
</organism>
<protein>
    <recommendedName>
        <fullName evidence="14">DUF221-domain-containing protein</fullName>
    </recommendedName>
</protein>
<keyword evidence="5 8" id="KW-1133">Transmembrane helix</keyword>
<feature type="domain" description="CSC1/OSCA1-like 7TM region" evidence="9">
    <location>
        <begin position="565"/>
        <end position="836"/>
    </location>
</feature>
<feature type="transmembrane region" description="Helical" evidence="8">
    <location>
        <begin position="708"/>
        <end position="734"/>
    </location>
</feature>
<evidence type="ECO:0000256" key="8">
    <source>
        <dbReference type="SAM" id="Phobius"/>
    </source>
</evidence>
<accession>A0A5C3N7W7</accession>
<dbReference type="Pfam" id="PF02714">
    <property type="entry name" value="RSN1_7TM"/>
    <property type="match status" value="1"/>
</dbReference>
<reference evidence="12 13" key="1">
    <citation type="journal article" date="2019" name="Nat. Ecol. Evol.">
        <title>Megaphylogeny resolves global patterns of mushroom evolution.</title>
        <authorList>
            <person name="Varga T."/>
            <person name="Krizsan K."/>
            <person name="Foldi C."/>
            <person name="Dima B."/>
            <person name="Sanchez-Garcia M."/>
            <person name="Sanchez-Ramirez S."/>
            <person name="Szollosi G.J."/>
            <person name="Szarkandi J.G."/>
            <person name="Papp V."/>
            <person name="Albert L."/>
            <person name="Andreopoulos W."/>
            <person name="Angelini C."/>
            <person name="Antonin V."/>
            <person name="Barry K.W."/>
            <person name="Bougher N.L."/>
            <person name="Buchanan P."/>
            <person name="Buyck B."/>
            <person name="Bense V."/>
            <person name="Catcheside P."/>
            <person name="Chovatia M."/>
            <person name="Cooper J."/>
            <person name="Damon W."/>
            <person name="Desjardin D."/>
            <person name="Finy P."/>
            <person name="Geml J."/>
            <person name="Haridas S."/>
            <person name="Hughes K."/>
            <person name="Justo A."/>
            <person name="Karasinski D."/>
            <person name="Kautmanova I."/>
            <person name="Kiss B."/>
            <person name="Kocsube S."/>
            <person name="Kotiranta H."/>
            <person name="LaButti K.M."/>
            <person name="Lechner B.E."/>
            <person name="Liimatainen K."/>
            <person name="Lipzen A."/>
            <person name="Lukacs Z."/>
            <person name="Mihaltcheva S."/>
            <person name="Morgado L.N."/>
            <person name="Niskanen T."/>
            <person name="Noordeloos M.E."/>
            <person name="Ohm R.A."/>
            <person name="Ortiz-Santana B."/>
            <person name="Ovrebo C."/>
            <person name="Racz N."/>
            <person name="Riley R."/>
            <person name="Savchenko A."/>
            <person name="Shiryaev A."/>
            <person name="Soop K."/>
            <person name="Spirin V."/>
            <person name="Szebenyi C."/>
            <person name="Tomsovsky M."/>
            <person name="Tulloss R.E."/>
            <person name="Uehling J."/>
            <person name="Grigoriev I.V."/>
            <person name="Vagvolgyi C."/>
            <person name="Papp T."/>
            <person name="Martin F.M."/>
            <person name="Miettinen O."/>
            <person name="Hibbett D.S."/>
            <person name="Nagy L.G."/>
        </authorList>
    </citation>
    <scope>NUCLEOTIDE SEQUENCE [LARGE SCALE GENOMIC DNA]</scope>
    <source>
        <strain evidence="12 13">OMC1185</strain>
    </source>
</reference>
<evidence type="ECO:0008006" key="14">
    <source>
        <dbReference type="Google" id="ProtNLM"/>
    </source>
</evidence>
<evidence type="ECO:0000256" key="5">
    <source>
        <dbReference type="ARBA" id="ARBA00022989"/>
    </source>
</evidence>
<evidence type="ECO:0000256" key="4">
    <source>
        <dbReference type="ARBA" id="ARBA00022692"/>
    </source>
</evidence>
<feature type="transmembrane region" description="Helical" evidence="8">
    <location>
        <begin position="78"/>
        <end position="98"/>
    </location>
</feature>
<feature type="compositionally biased region" description="Basic and acidic residues" evidence="7">
    <location>
        <begin position="1283"/>
        <end position="1300"/>
    </location>
</feature>
<keyword evidence="13" id="KW-1185">Reference proteome</keyword>
<dbReference type="InterPro" id="IPR003864">
    <property type="entry name" value="CSC1/OSCA1-like_7TM"/>
</dbReference>
<feature type="transmembrane region" description="Helical" evidence="8">
    <location>
        <begin position="847"/>
        <end position="864"/>
    </location>
</feature>
<feature type="transmembrane region" description="Helical" evidence="8">
    <location>
        <begin position="572"/>
        <end position="595"/>
    </location>
</feature>
<dbReference type="Proteomes" id="UP000305948">
    <property type="component" value="Unassembled WGS sequence"/>
</dbReference>
<evidence type="ECO:0000259" key="9">
    <source>
        <dbReference type="Pfam" id="PF02714"/>
    </source>
</evidence>
<dbReference type="Pfam" id="PF14703">
    <property type="entry name" value="PHM7_cyt"/>
    <property type="match status" value="1"/>
</dbReference>
<feature type="transmembrane region" description="Helical" evidence="8">
    <location>
        <begin position="755"/>
        <end position="776"/>
    </location>
</feature>
<feature type="region of interest" description="Disordered" evidence="7">
    <location>
        <begin position="416"/>
        <end position="439"/>
    </location>
</feature>
<feature type="transmembrane region" description="Helical" evidence="8">
    <location>
        <begin position="128"/>
        <end position="150"/>
    </location>
</feature>
<dbReference type="InterPro" id="IPR032880">
    <property type="entry name" value="CSC1/OSCA1-like_N"/>
</dbReference>
<feature type="region of interest" description="Disordered" evidence="7">
    <location>
        <begin position="1154"/>
        <end position="1232"/>
    </location>
</feature>
<evidence type="ECO:0000256" key="3">
    <source>
        <dbReference type="ARBA" id="ARBA00022448"/>
    </source>
</evidence>
<evidence type="ECO:0000259" key="11">
    <source>
        <dbReference type="Pfam" id="PF14703"/>
    </source>
</evidence>
<comment type="subcellular location">
    <subcellularLocation>
        <location evidence="1">Membrane</location>
        <topology evidence="1">Multi-pass membrane protein</topology>
    </subcellularLocation>
</comment>
<feature type="transmembrane region" description="Helical" evidence="8">
    <location>
        <begin position="660"/>
        <end position="683"/>
    </location>
</feature>
<dbReference type="Pfam" id="PF13967">
    <property type="entry name" value="RSN1_TM"/>
    <property type="match status" value="1"/>
</dbReference>
<dbReference type="PANTHER" id="PTHR13018">
    <property type="entry name" value="PROBABLE MEMBRANE PROTEIN DUF221-RELATED"/>
    <property type="match status" value="1"/>
</dbReference>
<evidence type="ECO:0000259" key="10">
    <source>
        <dbReference type="Pfam" id="PF13967"/>
    </source>
</evidence>
<feature type="compositionally biased region" description="Polar residues" evidence="7">
    <location>
        <begin position="1190"/>
        <end position="1212"/>
    </location>
</feature>
<feature type="domain" description="CSC1/OSCA1-like cytosolic" evidence="11">
    <location>
        <begin position="306"/>
        <end position="550"/>
    </location>
</feature>
<feature type="region of interest" description="Disordered" evidence="7">
    <location>
        <begin position="891"/>
        <end position="916"/>
    </location>
</feature>
<proteinExistence type="inferred from homology"/>
<feature type="region of interest" description="Disordered" evidence="7">
    <location>
        <begin position="938"/>
        <end position="957"/>
    </location>
</feature>
<dbReference type="EMBL" id="ML213509">
    <property type="protein sequence ID" value="TFK52586.1"/>
    <property type="molecule type" value="Genomic_DNA"/>
</dbReference>
<evidence type="ECO:0000256" key="1">
    <source>
        <dbReference type="ARBA" id="ARBA00004141"/>
    </source>
</evidence>
<evidence type="ECO:0000256" key="2">
    <source>
        <dbReference type="ARBA" id="ARBA00007779"/>
    </source>
</evidence>
<gene>
    <name evidence="12" type="ORF">OE88DRAFT_1678721</name>
</gene>
<feature type="compositionally biased region" description="Polar residues" evidence="7">
    <location>
        <begin position="1164"/>
        <end position="1175"/>
    </location>
</feature>
<feature type="region of interest" description="Disordered" evidence="7">
    <location>
        <begin position="993"/>
        <end position="1027"/>
    </location>
</feature>
<evidence type="ECO:0000256" key="7">
    <source>
        <dbReference type="SAM" id="MobiDB-lite"/>
    </source>
</evidence>
<dbReference type="OrthoDB" id="1689567at2759"/>
<dbReference type="InterPro" id="IPR027815">
    <property type="entry name" value="CSC1/OSCA1-like_cyt"/>
</dbReference>
<sequence>MKRKRRGNHRGEEGLGSVESWEFGYLYQGRSWARHPSPPTPRGWPLSWVKEVVTFPDKKLNELRGVDASVYCRWLKGCWWFLVLHTFTTFPILFPIHVEFAPSYVSPKSMTRASITSLVGSAKGKGLLWIHVCLLFWVTLSWMGTLFWITRGAYKLRAQKIQAVADRVASEAEAEKDSQYCPHPHPQFPFQALPSLDHENWSRGLRLRTVMVTNVPPQLRSEKEMKEYFQYYLSRPLAMPSMGLTSSTPPGFFNKSLAFLFNRAKAIPAKLPLYMAFSRTETQEFMTSPQAGGDTAIPAACDPPPIDRVVIARKLTELASLLERREDVLRRLETAQIKLANKALAEVRDAMDRKEGALTPVQIFMDKFSPKRTSFEDTERGEHARDASIEGEDRMDLLIRTLGPFVEEFGLQRRAPERPRKMHKSPTGKDPAVEMHDRGHKDEKTIWDALLSLPRSTLDAYQPLIHLSALFRGKTVPSIDYYTAKLGLLTALITENRARALADYDPCSTAFVTFTNPDDARKACKYLAVHPENPLACMVTMAPSYEDIDWIRLMKSTFRAEFVKDWVVDVGVWMFTVFWLLPVSFFVTLVSIQNVQTYWPWLNRYLSHHPWEQEVLQSFVPTVLISLLTICVPLILLLIAKKAHTIITLSALHDKIMTRYYKFLIVNVLVFFCMGTFVLQSFLINFRQTAGGLINTVADSFPAAGPFYVGWLIFTTAMHGGLELALLGLPLLMYPSTRRQIIPRKRAVGIRPRTFNYYYWLPNHLLVVNILVLFAVLNPLVLPFGFLYFSVEVAVIRNQLIHVYAKNYEGNGQLMLIRMIRYSLDGLVFSQAVFLAYMTVLKKHVNVGLAAFLIIFTVVVKLVATRLVRARFEYDDILEANILCGASDNGALPDSPSSSSLDTADPEARGREPSEEPRIWSWKLPTKLHFAYATVPRRPHHAPRHQPIPFGTHNGGRPFNRLHSFDISQKRDASPTTAERAAMSMPALVRTSSPLPMDENKSVVSSPPSHALVTRHAPHPRWDDESNPDHAYDNPYYTQAIRNVLWLPRNPWGILDLDDTVDVHKALTSEPGADQLGEWPSEQMGSVASNLSGLGLSTIASFSNTDLDHTSLAPSRQLTGDEVISLRAGLAARVDAIENEHDVEVAQTLQPPSSVFGRRRTRSGQRTPSMTSRQGSIGMGRPSTFAGMRSFSSGSNSRPAIPQRRTSSSILTTADPRTRARSISTGDHDIDHRPDFHAQAEFAKSALSMIPHPHPSPHREEGLPGTSAISTQEAVMHEVIKEEQEAAEERLEREQKEADAKAGSSWWTSWMFKRAR</sequence>
<keyword evidence="3" id="KW-0813">Transport</keyword>
<dbReference type="PANTHER" id="PTHR13018:SF139">
    <property type="entry name" value="PHOSPHATE METABOLISM PROTEIN 7"/>
    <property type="match status" value="1"/>
</dbReference>
<evidence type="ECO:0000313" key="12">
    <source>
        <dbReference type="EMBL" id="TFK52586.1"/>
    </source>
</evidence>
<evidence type="ECO:0000256" key="6">
    <source>
        <dbReference type="ARBA" id="ARBA00023136"/>
    </source>
</evidence>
<name>A0A5C3N7W7_9AGAM</name>
<feature type="domain" description="CSC1/OSCA1-like N-terminal transmembrane" evidence="10">
    <location>
        <begin position="25"/>
        <end position="147"/>
    </location>
</feature>
<keyword evidence="6 8" id="KW-0472">Membrane</keyword>
<evidence type="ECO:0000313" key="13">
    <source>
        <dbReference type="Proteomes" id="UP000305948"/>
    </source>
</evidence>